<keyword evidence="5" id="KW-0328">Glycosyltransferase</keyword>
<evidence type="ECO:0000256" key="2">
    <source>
        <dbReference type="ARBA" id="ARBA00007739"/>
    </source>
</evidence>
<dbReference type="InterPro" id="IPR036950">
    <property type="entry name" value="PBP_transglycosylase"/>
</dbReference>
<evidence type="ECO:0000256" key="13">
    <source>
        <dbReference type="ARBA" id="ARBA00049902"/>
    </source>
</evidence>
<dbReference type="GO" id="GO:0006508">
    <property type="term" value="P:proteolysis"/>
    <property type="evidence" value="ECO:0007669"/>
    <property type="project" value="UniProtKB-KW"/>
</dbReference>
<dbReference type="InterPro" id="IPR001264">
    <property type="entry name" value="Glyco_trans_51"/>
</dbReference>
<dbReference type="InterPro" id="IPR050396">
    <property type="entry name" value="Glycosyltr_51/Transpeptidase"/>
</dbReference>
<comment type="similarity">
    <text evidence="1">In the C-terminal section; belongs to the transpeptidase family.</text>
</comment>
<evidence type="ECO:0000256" key="12">
    <source>
        <dbReference type="ARBA" id="ARBA00034000"/>
    </source>
</evidence>
<evidence type="ECO:0000259" key="14">
    <source>
        <dbReference type="Pfam" id="PF00912"/>
    </source>
</evidence>
<feature type="domain" description="Glycosyl transferase family 51" evidence="14">
    <location>
        <begin position="69"/>
        <end position="238"/>
    </location>
</feature>
<comment type="catalytic activity">
    <reaction evidence="13">
        <text>[GlcNAc-(1-&gt;4)-Mur2Ac(oyl-L-Ala-gamma-D-Glu-L-Lys-D-Ala-D-Ala)](n)-di-trans,octa-cis-undecaprenyl diphosphate + beta-D-GlcNAc-(1-&gt;4)-Mur2Ac(oyl-L-Ala-gamma-D-Glu-L-Lys-D-Ala-D-Ala)-di-trans,octa-cis-undecaprenyl diphosphate = [GlcNAc-(1-&gt;4)-Mur2Ac(oyl-L-Ala-gamma-D-Glu-L-Lys-D-Ala-D-Ala)](n+1)-di-trans,octa-cis-undecaprenyl diphosphate + di-trans,octa-cis-undecaprenyl diphosphate + H(+)</text>
        <dbReference type="Rhea" id="RHEA:23708"/>
        <dbReference type="Rhea" id="RHEA-COMP:9602"/>
        <dbReference type="Rhea" id="RHEA-COMP:9603"/>
        <dbReference type="ChEBI" id="CHEBI:15378"/>
        <dbReference type="ChEBI" id="CHEBI:58405"/>
        <dbReference type="ChEBI" id="CHEBI:60033"/>
        <dbReference type="ChEBI" id="CHEBI:78435"/>
        <dbReference type="EC" id="2.4.99.28"/>
    </reaction>
</comment>
<dbReference type="EMBL" id="UPPP01000051">
    <property type="protein sequence ID" value="VBB04873.1"/>
    <property type="molecule type" value="Genomic_DNA"/>
</dbReference>
<dbReference type="GO" id="GO:0009002">
    <property type="term" value="F:serine-type D-Ala-D-Ala carboxypeptidase activity"/>
    <property type="evidence" value="ECO:0007669"/>
    <property type="project" value="UniProtKB-EC"/>
</dbReference>
<evidence type="ECO:0000256" key="6">
    <source>
        <dbReference type="ARBA" id="ARBA00022679"/>
    </source>
</evidence>
<comment type="catalytic activity">
    <reaction evidence="12">
        <text>Preferential cleavage: (Ac)2-L-Lys-D-Ala-|-D-Ala. Also transpeptidation of peptidyl-alanyl moieties that are N-acyl substituents of D-alanine.</text>
        <dbReference type="EC" id="3.4.16.4"/>
    </reaction>
</comment>
<dbReference type="GO" id="GO:0008955">
    <property type="term" value="F:peptidoglycan glycosyltransferase activity"/>
    <property type="evidence" value="ECO:0007669"/>
    <property type="project" value="UniProtKB-EC"/>
</dbReference>
<evidence type="ECO:0000256" key="5">
    <source>
        <dbReference type="ARBA" id="ARBA00022676"/>
    </source>
</evidence>
<evidence type="ECO:0000256" key="7">
    <source>
        <dbReference type="ARBA" id="ARBA00022801"/>
    </source>
</evidence>
<proteinExistence type="inferred from homology"/>
<reference evidence="15 16" key="1">
    <citation type="submission" date="2018-06" db="EMBL/GenBank/DDBJ databases">
        <authorList>
            <person name="Strepis N."/>
        </authorList>
    </citation>
    <scope>NUCLEOTIDE SEQUENCE [LARGE SCALE GENOMIC DNA]</scope>
    <source>
        <strain evidence="15">LUCI</strain>
    </source>
</reference>
<keyword evidence="7" id="KW-0378">Hydrolase</keyword>
<evidence type="ECO:0000256" key="3">
    <source>
        <dbReference type="ARBA" id="ARBA00022645"/>
    </source>
</evidence>
<dbReference type="SUPFAM" id="SSF53955">
    <property type="entry name" value="Lysozyme-like"/>
    <property type="match status" value="1"/>
</dbReference>
<dbReference type="InterPro" id="IPR023346">
    <property type="entry name" value="Lysozyme-like_dom_sf"/>
</dbReference>
<comment type="similarity">
    <text evidence="2">In the N-terminal section; belongs to the glycosyltransferase 51 family.</text>
</comment>
<dbReference type="GO" id="GO:0009252">
    <property type="term" value="P:peptidoglycan biosynthetic process"/>
    <property type="evidence" value="ECO:0007669"/>
    <property type="project" value="UniProtKB-KW"/>
</dbReference>
<name>A0A498R3X3_9FIRM</name>
<protein>
    <submittedName>
        <fullName evidence="15">Transglycosylase</fullName>
    </submittedName>
</protein>
<dbReference type="AlphaFoldDB" id="A0A498R3X3"/>
<keyword evidence="6" id="KW-0808">Transferase</keyword>
<dbReference type="FunFam" id="1.10.3810.10:FF:000001">
    <property type="entry name" value="Penicillin-binding protein 1A"/>
    <property type="match status" value="1"/>
</dbReference>
<evidence type="ECO:0000256" key="10">
    <source>
        <dbReference type="ARBA" id="ARBA00023268"/>
    </source>
</evidence>
<dbReference type="PANTHER" id="PTHR32282">
    <property type="entry name" value="BINDING PROTEIN TRANSPEPTIDASE, PUTATIVE-RELATED"/>
    <property type="match status" value="1"/>
</dbReference>
<keyword evidence="4" id="KW-0645">Protease</keyword>
<gene>
    <name evidence="15" type="ORF">LUCI_0079</name>
</gene>
<evidence type="ECO:0000256" key="1">
    <source>
        <dbReference type="ARBA" id="ARBA00007090"/>
    </source>
</evidence>
<accession>A0A498R3X3</accession>
<keyword evidence="16" id="KW-1185">Reference proteome</keyword>
<evidence type="ECO:0000256" key="8">
    <source>
        <dbReference type="ARBA" id="ARBA00022960"/>
    </source>
</evidence>
<evidence type="ECO:0000256" key="9">
    <source>
        <dbReference type="ARBA" id="ARBA00022984"/>
    </source>
</evidence>
<evidence type="ECO:0000256" key="11">
    <source>
        <dbReference type="ARBA" id="ARBA00023316"/>
    </source>
</evidence>
<dbReference type="Proteomes" id="UP000277811">
    <property type="component" value="Unassembled WGS sequence"/>
</dbReference>
<keyword evidence="10" id="KW-0511">Multifunctional enzyme</keyword>
<sequence>MRFHRLIILLVILFFASFWWAGGNAILPAATSFKSDLPLQQTLTVSGHAATFGSRLYRIIFFKKAVAAKLAPAKKDYVPLKNIPLPLQQAVIAVEDNRFYHHFGLDMEGIFRAALVNLQTGSVLEGGSTITQQLVKNLFLSQEQTMGRKLEEVLLALDMELHYSKDEILEMYLNTIYFGSNAYGIGPASHIYFAKPPSSLNLAECALLAGLPNAPSIYSPYVNYAAAKQRQAVVLAAMVRNGYIGPSLAQEARVAPLKLARQ</sequence>
<dbReference type="Pfam" id="PF00912">
    <property type="entry name" value="Transgly"/>
    <property type="match status" value="1"/>
</dbReference>
<dbReference type="RefSeq" id="WP_122625895.1">
    <property type="nucleotide sequence ID" value="NZ_UPPP01000051.1"/>
</dbReference>
<keyword evidence="11" id="KW-0961">Cell wall biogenesis/degradation</keyword>
<dbReference type="GO" id="GO:0071555">
    <property type="term" value="P:cell wall organization"/>
    <property type="evidence" value="ECO:0007669"/>
    <property type="project" value="UniProtKB-KW"/>
</dbReference>
<dbReference type="GO" id="GO:0030288">
    <property type="term" value="C:outer membrane-bounded periplasmic space"/>
    <property type="evidence" value="ECO:0007669"/>
    <property type="project" value="TreeGrafter"/>
</dbReference>
<evidence type="ECO:0000256" key="4">
    <source>
        <dbReference type="ARBA" id="ARBA00022670"/>
    </source>
</evidence>
<evidence type="ECO:0000313" key="15">
    <source>
        <dbReference type="EMBL" id="VBB04873.1"/>
    </source>
</evidence>
<keyword evidence="3" id="KW-0121">Carboxypeptidase</keyword>
<dbReference type="PANTHER" id="PTHR32282:SF33">
    <property type="entry name" value="PEPTIDOGLYCAN GLYCOSYLTRANSFERASE"/>
    <property type="match status" value="1"/>
</dbReference>
<dbReference type="GO" id="GO:0008360">
    <property type="term" value="P:regulation of cell shape"/>
    <property type="evidence" value="ECO:0007669"/>
    <property type="project" value="UniProtKB-KW"/>
</dbReference>
<dbReference type="Gene3D" id="1.10.3810.10">
    <property type="entry name" value="Biosynthetic peptidoglycan transglycosylase-like"/>
    <property type="match status" value="1"/>
</dbReference>
<evidence type="ECO:0000313" key="16">
    <source>
        <dbReference type="Proteomes" id="UP000277811"/>
    </source>
</evidence>
<keyword evidence="9" id="KW-0573">Peptidoglycan synthesis</keyword>
<dbReference type="OrthoDB" id="9766909at2"/>
<organism evidence="15 16">
    <name type="scientific">Lucifera butyrica</name>
    <dbReference type="NCBI Taxonomy" id="1351585"/>
    <lineage>
        <taxon>Bacteria</taxon>
        <taxon>Bacillati</taxon>
        <taxon>Bacillota</taxon>
        <taxon>Negativicutes</taxon>
        <taxon>Veillonellales</taxon>
        <taxon>Veillonellaceae</taxon>
        <taxon>Lucifera</taxon>
    </lineage>
</organism>
<keyword evidence="8" id="KW-0133">Cell shape</keyword>